<dbReference type="EMBL" id="JBJQOH010000006">
    <property type="protein sequence ID" value="KAL3682658.1"/>
    <property type="molecule type" value="Genomic_DNA"/>
</dbReference>
<feature type="region of interest" description="Disordered" evidence="1">
    <location>
        <begin position="474"/>
        <end position="554"/>
    </location>
</feature>
<gene>
    <name evidence="2" type="ORF">R1sor_000680</name>
</gene>
<name>A0ABD3GUM5_9MARC</name>
<sequence>MIHRRMSTERMWDRVAEDVVLRAHRHRPHIQQWRDGNCVAVLLRLLLVLLLLKQRSRRRRRMSRSGRCAKLGACMEFVHSFEKSRNKLSGTGTVRVEVIRIDAELIEQVFGIPPGMDPLSSVIHHVHVKDWMPIRDEVAKRYVDMRARFGTGGQKRTTKYNITSFIASSISRETAWVKNHLKVTHPQRYCETFVGIPLTEIFLHRRVITEEECETAFDIPETGWDFPADGPEVATDEERDIPTADGGISDGGDAGAHIPESRAADPAPQAADDSVLAILRADVQRITQEKDAMAMELADLQSRSRWLWQSLLDPGETRVKTLVLDIFDMLVHMIMKKRDRETREIGLCGVQDGGGDILLVDTVVAANSLNHSYNAVHPPRFVEHLVRVGQDQFVMDRLLPWLRRWAHDTSPTTSWVELYRREVDGADPLAGLRTYWGQASDIDRRIIWRNVPRCQAMLLAGFWRAMLVCTRDTDCPGDDCSPAPEAEDPTREVEDPTPETDEPTRDDCPPAPEAENPTREVEDPTPVLPEKSTRVLPSVDDRPRLSSGRCSRMV</sequence>
<evidence type="ECO:0000256" key="1">
    <source>
        <dbReference type="SAM" id="MobiDB-lite"/>
    </source>
</evidence>
<dbReference type="Proteomes" id="UP001633002">
    <property type="component" value="Unassembled WGS sequence"/>
</dbReference>
<feature type="region of interest" description="Disordered" evidence="1">
    <location>
        <begin position="233"/>
        <end position="269"/>
    </location>
</feature>
<dbReference type="AlphaFoldDB" id="A0ABD3GUM5"/>
<proteinExistence type="predicted"/>
<evidence type="ECO:0000313" key="3">
    <source>
        <dbReference type="Proteomes" id="UP001633002"/>
    </source>
</evidence>
<evidence type="ECO:0000313" key="2">
    <source>
        <dbReference type="EMBL" id="KAL3682658.1"/>
    </source>
</evidence>
<accession>A0ABD3GUM5</accession>
<protein>
    <submittedName>
        <fullName evidence="2">Uncharacterized protein</fullName>
    </submittedName>
</protein>
<keyword evidence="3" id="KW-1185">Reference proteome</keyword>
<comment type="caution">
    <text evidence="2">The sequence shown here is derived from an EMBL/GenBank/DDBJ whole genome shotgun (WGS) entry which is preliminary data.</text>
</comment>
<reference evidence="2 3" key="1">
    <citation type="submission" date="2024-09" db="EMBL/GenBank/DDBJ databases">
        <title>Chromosome-scale assembly of Riccia sorocarpa.</title>
        <authorList>
            <person name="Paukszto L."/>
        </authorList>
    </citation>
    <scope>NUCLEOTIDE SEQUENCE [LARGE SCALE GENOMIC DNA]</scope>
    <source>
        <strain evidence="2">LP-2024</strain>
        <tissue evidence="2">Aerial parts of the thallus</tissue>
    </source>
</reference>
<organism evidence="2 3">
    <name type="scientific">Riccia sorocarpa</name>
    <dbReference type="NCBI Taxonomy" id="122646"/>
    <lineage>
        <taxon>Eukaryota</taxon>
        <taxon>Viridiplantae</taxon>
        <taxon>Streptophyta</taxon>
        <taxon>Embryophyta</taxon>
        <taxon>Marchantiophyta</taxon>
        <taxon>Marchantiopsida</taxon>
        <taxon>Marchantiidae</taxon>
        <taxon>Marchantiales</taxon>
        <taxon>Ricciaceae</taxon>
        <taxon>Riccia</taxon>
    </lineage>
</organism>